<feature type="transmembrane region" description="Helical" evidence="1">
    <location>
        <begin position="29"/>
        <end position="50"/>
    </location>
</feature>
<proteinExistence type="predicted"/>
<keyword evidence="3" id="KW-1185">Reference proteome</keyword>
<accession>A0A9X1YJK6</accession>
<protein>
    <submittedName>
        <fullName evidence="2">Uncharacterized protein</fullName>
    </submittedName>
</protein>
<evidence type="ECO:0000313" key="3">
    <source>
        <dbReference type="Proteomes" id="UP001139353"/>
    </source>
</evidence>
<dbReference type="RefSeq" id="WP_275682096.1">
    <property type="nucleotide sequence ID" value="NZ_JAJLJH010000002.1"/>
</dbReference>
<reference evidence="2" key="1">
    <citation type="submission" date="2021-11" db="EMBL/GenBank/DDBJ databases">
        <title>BS-T2-15 a new species belonging to the Comamonadaceae family isolated from the soil of a French oak forest.</title>
        <authorList>
            <person name="Mieszkin S."/>
            <person name="Alain K."/>
        </authorList>
    </citation>
    <scope>NUCLEOTIDE SEQUENCE</scope>
    <source>
        <strain evidence="2">BS-T2-15</strain>
    </source>
</reference>
<feature type="transmembrane region" description="Helical" evidence="1">
    <location>
        <begin position="94"/>
        <end position="112"/>
    </location>
</feature>
<keyword evidence="1" id="KW-0472">Membrane</keyword>
<feature type="transmembrane region" description="Helical" evidence="1">
    <location>
        <begin position="118"/>
        <end position="138"/>
    </location>
</feature>
<organism evidence="2 3">
    <name type="scientific">Scleromatobacter humisilvae</name>
    <dbReference type="NCBI Taxonomy" id="2897159"/>
    <lineage>
        <taxon>Bacteria</taxon>
        <taxon>Pseudomonadati</taxon>
        <taxon>Pseudomonadota</taxon>
        <taxon>Betaproteobacteria</taxon>
        <taxon>Burkholderiales</taxon>
        <taxon>Sphaerotilaceae</taxon>
        <taxon>Scleromatobacter</taxon>
    </lineage>
</organism>
<evidence type="ECO:0000256" key="1">
    <source>
        <dbReference type="SAM" id="Phobius"/>
    </source>
</evidence>
<sequence length="144" mass="16062">MDRNPYEPPQTSVQVAASPAKALPFPFDLVLRVVIGAALCLLGASSLVWLHGQWDRLADLAIIQPSSSPWLFLVPFVAMILTGVAMLMRSRFAFIPFGVYTVFCAALAWHLFGWHQPRIFLLAFGLQLALLAFLVRLLSRNLLR</sequence>
<evidence type="ECO:0000313" key="2">
    <source>
        <dbReference type="EMBL" id="MCK9686065.1"/>
    </source>
</evidence>
<dbReference type="Proteomes" id="UP001139353">
    <property type="component" value="Unassembled WGS sequence"/>
</dbReference>
<gene>
    <name evidence="2" type="ORF">LPC04_10130</name>
</gene>
<name>A0A9X1YJK6_9BURK</name>
<dbReference type="EMBL" id="JAJLJH010000002">
    <property type="protein sequence ID" value="MCK9686065.1"/>
    <property type="molecule type" value="Genomic_DNA"/>
</dbReference>
<dbReference type="AlphaFoldDB" id="A0A9X1YJK6"/>
<keyword evidence="1" id="KW-0812">Transmembrane</keyword>
<feature type="transmembrane region" description="Helical" evidence="1">
    <location>
        <begin position="70"/>
        <end position="87"/>
    </location>
</feature>
<comment type="caution">
    <text evidence="2">The sequence shown here is derived from an EMBL/GenBank/DDBJ whole genome shotgun (WGS) entry which is preliminary data.</text>
</comment>
<keyword evidence="1" id="KW-1133">Transmembrane helix</keyword>